<keyword evidence="4" id="KW-1185">Reference proteome</keyword>
<dbReference type="InterPro" id="IPR003593">
    <property type="entry name" value="AAA+_ATPase"/>
</dbReference>
<dbReference type="InterPro" id="IPR027417">
    <property type="entry name" value="P-loop_NTPase"/>
</dbReference>
<gene>
    <name evidence="3" type="ordered locus">Caka_3034</name>
</gene>
<dbReference type="Gene3D" id="3.40.50.300">
    <property type="entry name" value="P-loop containing nucleotide triphosphate hydrolases"/>
    <property type="match status" value="1"/>
</dbReference>
<evidence type="ECO:0000313" key="4">
    <source>
        <dbReference type="Proteomes" id="UP000000925"/>
    </source>
</evidence>
<organism evidence="3 4">
    <name type="scientific">Coraliomargarita akajimensis (strain DSM 45221 / IAM 15411 / JCM 23193 / KCTC 12865 / 04OKA010-24)</name>
    <dbReference type="NCBI Taxonomy" id="583355"/>
    <lineage>
        <taxon>Bacteria</taxon>
        <taxon>Pseudomonadati</taxon>
        <taxon>Verrucomicrobiota</taxon>
        <taxon>Opitutia</taxon>
        <taxon>Puniceicoccales</taxon>
        <taxon>Coraliomargaritaceae</taxon>
        <taxon>Coraliomargarita</taxon>
    </lineage>
</organism>
<reference evidence="3 4" key="1">
    <citation type="journal article" date="2010" name="Stand. Genomic Sci.">
        <title>Complete genome sequence of Coraliomargarita akajimensis type strain (04OKA010-24).</title>
        <authorList>
            <person name="Mavromatis K."/>
            <person name="Abt B."/>
            <person name="Brambilla E."/>
            <person name="Lapidus A."/>
            <person name="Copeland A."/>
            <person name="Deshpande S."/>
            <person name="Nolan M."/>
            <person name="Lucas S."/>
            <person name="Tice H."/>
            <person name="Cheng J.F."/>
            <person name="Han C."/>
            <person name="Detter J.C."/>
            <person name="Woyke T."/>
            <person name="Goodwin L."/>
            <person name="Pitluck S."/>
            <person name="Held B."/>
            <person name="Brettin T."/>
            <person name="Tapia R."/>
            <person name="Ivanova N."/>
            <person name="Mikhailova N."/>
            <person name="Pati A."/>
            <person name="Liolios K."/>
            <person name="Chen A."/>
            <person name="Palaniappan K."/>
            <person name="Land M."/>
            <person name="Hauser L."/>
            <person name="Chang Y.J."/>
            <person name="Jeffries C.D."/>
            <person name="Rohde M."/>
            <person name="Goker M."/>
            <person name="Bristow J."/>
            <person name="Eisen J.A."/>
            <person name="Markowitz V."/>
            <person name="Hugenholtz P."/>
            <person name="Klenk H.P."/>
            <person name="Kyrpides N.C."/>
        </authorList>
    </citation>
    <scope>NUCLEOTIDE SEQUENCE [LARGE SCALE GENOMIC DNA]</scope>
    <source>
        <strain evidence="4">DSM 45221 / IAM 15411 / JCM 23193 / KCTC 12865</strain>
    </source>
</reference>
<dbReference type="eggNOG" id="COG2805">
    <property type="taxonomic scope" value="Bacteria"/>
</dbReference>
<dbReference type="InterPro" id="IPR050921">
    <property type="entry name" value="T4SS_GSP_E_ATPase"/>
</dbReference>
<evidence type="ECO:0000256" key="1">
    <source>
        <dbReference type="ARBA" id="ARBA00006611"/>
    </source>
</evidence>
<dbReference type="Proteomes" id="UP000000925">
    <property type="component" value="Chromosome"/>
</dbReference>
<dbReference type="SMART" id="SM00382">
    <property type="entry name" value="AAA"/>
    <property type="match status" value="1"/>
</dbReference>
<dbReference type="Gene3D" id="3.30.450.90">
    <property type="match status" value="1"/>
</dbReference>
<dbReference type="Pfam" id="PF00437">
    <property type="entry name" value="T2SSE"/>
    <property type="match status" value="1"/>
</dbReference>
<dbReference type="EMBL" id="CP001998">
    <property type="protein sequence ID" value="ADE56047.1"/>
    <property type="molecule type" value="Genomic_DNA"/>
</dbReference>
<proteinExistence type="inferred from homology"/>
<dbReference type="AlphaFoldDB" id="D5EI07"/>
<evidence type="ECO:0000259" key="2">
    <source>
        <dbReference type="SMART" id="SM00382"/>
    </source>
</evidence>
<dbReference type="RefSeq" id="WP_013044763.1">
    <property type="nucleotide sequence ID" value="NC_014008.1"/>
</dbReference>
<dbReference type="KEGG" id="caa:Caka_3034"/>
<dbReference type="InterPro" id="IPR006321">
    <property type="entry name" value="PilT/PilU"/>
</dbReference>
<name>D5EI07_CORAD</name>
<dbReference type="GO" id="GO:0005524">
    <property type="term" value="F:ATP binding"/>
    <property type="evidence" value="ECO:0007669"/>
    <property type="project" value="InterPro"/>
</dbReference>
<dbReference type="InterPro" id="IPR001482">
    <property type="entry name" value="T2SS/T4SS_dom"/>
</dbReference>
<dbReference type="PANTHER" id="PTHR30486:SF6">
    <property type="entry name" value="TYPE IV PILUS RETRACTATION ATPASE PILT"/>
    <property type="match status" value="1"/>
</dbReference>
<feature type="domain" description="AAA+ ATPase" evidence="2">
    <location>
        <begin position="153"/>
        <end position="278"/>
    </location>
</feature>
<dbReference type="CDD" id="cd01131">
    <property type="entry name" value="PilT"/>
    <property type="match status" value="1"/>
</dbReference>
<dbReference type="SUPFAM" id="SSF52540">
    <property type="entry name" value="P-loop containing nucleoside triphosphate hydrolases"/>
    <property type="match status" value="1"/>
</dbReference>
<evidence type="ECO:0000313" key="3">
    <source>
        <dbReference type="EMBL" id="ADE56047.1"/>
    </source>
</evidence>
<dbReference type="STRING" id="583355.Caka_3034"/>
<sequence>MSEYDTYAKVYSAQGGKFSIIDLLRSFADPELEVNGMSRISDLHMKVGDPVRYRYDGDLEVIQGGEVLTEETLCQLVFPLITDEQRESFLSNRHGDLDAGFYWEEQKINFRINLFRDRDGIACVMRMLPKSIPELDEMGFLDEELWQKLVGLKQGLVLVTGVTGSGKSTTIASIIDYINKSRKVRIITLEDPVEYTFSSEQALVSQRELGSHLDTFSQGLRSALRENPDIIYVGEIRDAETASLALNAAETGHMVLSTLHTKDVTGSFGRVIDMFPAEQSHEIAAQLSFSLAYVISQKLIPRKDGNGRVPAFEVMKNELGLGNLIRTGKLHQVYGKLETSGKQGMNTLEQHLIALVEADIITKEEAILHANDGNIVSRLD</sequence>
<protein>
    <submittedName>
        <fullName evidence="3">Twitching motility protein</fullName>
    </submittedName>
</protein>
<dbReference type="OrthoDB" id="9808272at2"/>
<dbReference type="PANTHER" id="PTHR30486">
    <property type="entry name" value="TWITCHING MOTILITY PROTEIN PILT"/>
    <property type="match status" value="1"/>
</dbReference>
<comment type="similarity">
    <text evidence="1">Belongs to the GSP E family.</text>
</comment>
<dbReference type="HOGENOM" id="CLU_013446_4_0_0"/>
<accession>D5EI07</accession>
<dbReference type="NCBIfam" id="TIGR01420">
    <property type="entry name" value="pilT_fam"/>
    <property type="match status" value="1"/>
</dbReference>
<dbReference type="GO" id="GO:0016887">
    <property type="term" value="F:ATP hydrolysis activity"/>
    <property type="evidence" value="ECO:0007669"/>
    <property type="project" value="InterPro"/>
</dbReference>